<evidence type="ECO:0000313" key="2">
    <source>
        <dbReference type="Proteomes" id="UP001249851"/>
    </source>
</evidence>
<sequence>PTRITQRSKSLLDVCITSCFEKIIHSDVFHIGLSDHSLVYAVRKINSLPKCNKTRETETCKLNRGRNYLFYEADVNAMWSCWKTMFLEVLDSHSPIRSKRVRKRPSLPWLTKDIRNKMLERDSLKRLAMIKTDDVSWAKYRSSRNRVNVALRKAKGAFYASQIENVTGNPMKAWKTVNDIV</sequence>
<dbReference type="AlphaFoldDB" id="A0AAD9Q159"/>
<feature type="non-terminal residue" evidence="1">
    <location>
        <position position="181"/>
    </location>
</feature>
<feature type="non-terminal residue" evidence="1">
    <location>
        <position position="1"/>
    </location>
</feature>
<comment type="caution">
    <text evidence="1">The sequence shown here is derived from an EMBL/GenBank/DDBJ whole genome shotgun (WGS) entry which is preliminary data.</text>
</comment>
<protein>
    <submittedName>
        <fullName evidence="1">Uncharacterized protein</fullName>
    </submittedName>
</protein>
<evidence type="ECO:0000313" key="1">
    <source>
        <dbReference type="EMBL" id="KAK2552761.1"/>
    </source>
</evidence>
<name>A0AAD9Q159_ACRCE</name>
<reference evidence="1" key="1">
    <citation type="journal article" date="2023" name="G3 (Bethesda)">
        <title>Whole genome assembly and annotation of the endangered Caribbean coral Acropora cervicornis.</title>
        <authorList>
            <person name="Selwyn J.D."/>
            <person name="Vollmer S.V."/>
        </authorList>
    </citation>
    <scope>NUCLEOTIDE SEQUENCE</scope>
    <source>
        <strain evidence="1">K2</strain>
    </source>
</reference>
<gene>
    <name evidence="1" type="ORF">P5673_025913</name>
</gene>
<reference evidence="1" key="2">
    <citation type="journal article" date="2023" name="Science">
        <title>Genomic signatures of disease resistance in endangered staghorn corals.</title>
        <authorList>
            <person name="Vollmer S.V."/>
            <person name="Selwyn J.D."/>
            <person name="Despard B.A."/>
            <person name="Roesel C.L."/>
        </authorList>
    </citation>
    <scope>NUCLEOTIDE SEQUENCE</scope>
    <source>
        <strain evidence="1">K2</strain>
    </source>
</reference>
<accession>A0AAD9Q159</accession>
<dbReference type="EMBL" id="JARQWQ010000083">
    <property type="protein sequence ID" value="KAK2552761.1"/>
    <property type="molecule type" value="Genomic_DNA"/>
</dbReference>
<organism evidence="1 2">
    <name type="scientific">Acropora cervicornis</name>
    <name type="common">Staghorn coral</name>
    <dbReference type="NCBI Taxonomy" id="6130"/>
    <lineage>
        <taxon>Eukaryota</taxon>
        <taxon>Metazoa</taxon>
        <taxon>Cnidaria</taxon>
        <taxon>Anthozoa</taxon>
        <taxon>Hexacorallia</taxon>
        <taxon>Scleractinia</taxon>
        <taxon>Astrocoeniina</taxon>
        <taxon>Acroporidae</taxon>
        <taxon>Acropora</taxon>
    </lineage>
</organism>
<dbReference type="Proteomes" id="UP001249851">
    <property type="component" value="Unassembled WGS sequence"/>
</dbReference>
<keyword evidence="2" id="KW-1185">Reference proteome</keyword>
<proteinExistence type="predicted"/>